<dbReference type="EC" id="4.2.1.75" evidence="2"/>
<dbReference type="InterPro" id="IPR003754">
    <property type="entry name" value="4pyrrol_synth_uPrphyn_synth"/>
</dbReference>
<dbReference type="EMBL" id="JACHOA010000002">
    <property type="protein sequence ID" value="MBB4613152.1"/>
    <property type="molecule type" value="Genomic_DNA"/>
</dbReference>
<dbReference type="RefSeq" id="WP_144905389.1">
    <property type="nucleotide sequence ID" value="NZ_JACHOA010000002.1"/>
</dbReference>
<accession>A0A7W7ABH1</accession>
<dbReference type="GO" id="GO:0033014">
    <property type="term" value="P:tetrapyrrole biosynthetic process"/>
    <property type="evidence" value="ECO:0007669"/>
    <property type="project" value="InterPro"/>
</dbReference>
<reference evidence="2 3" key="1">
    <citation type="submission" date="2020-08" db="EMBL/GenBank/DDBJ databases">
        <title>Genomic Encyclopedia of Type Strains, Phase IV (KMG-IV): sequencing the most valuable type-strain genomes for metagenomic binning, comparative biology and taxonomic classification.</title>
        <authorList>
            <person name="Goeker M."/>
        </authorList>
    </citation>
    <scope>NUCLEOTIDE SEQUENCE [LARGE SCALE GENOMIC DNA]</scope>
    <source>
        <strain evidence="2 3">DSM 17507</strain>
    </source>
</reference>
<dbReference type="CDD" id="cd06578">
    <property type="entry name" value="HemD"/>
    <property type="match status" value="1"/>
</dbReference>
<dbReference type="SUPFAM" id="SSF69618">
    <property type="entry name" value="HemD-like"/>
    <property type="match status" value="1"/>
</dbReference>
<name>A0A7W7ABH1_9SPHN</name>
<evidence type="ECO:0000259" key="1">
    <source>
        <dbReference type="Pfam" id="PF02602"/>
    </source>
</evidence>
<dbReference type="GO" id="GO:0004852">
    <property type="term" value="F:uroporphyrinogen-III synthase activity"/>
    <property type="evidence" value="ECO:0007669"/>
    <property type="project" value="UniProtKB-EC"/>
</dbReference>
<dbReference type="Proteomes" id="UP000538566">
    <property type="component" value="Unassembled WGS sequence"/>
</dbReference>
<dbReference type="Gene3D" id="3.40.50.10090">
    <property type="match status" value="2"/>
</dbReference>
<evidence type="ECO:0000313" key="2">
    <source>
        <dbReference type="EMBL" id="MBB4613152.1"/>
    </source>
</evidence>
<dbReference type="AlphaFoldDB" id="A0A7W7ABH1"/>
<feature type="domain" description="Tetrapyrrole biosynthesis uroporphyrinogen III synthase" evidence="1">
    <location>
        <begin position="24"/>
        <end position="220"/>
    </location>
</feature>
<gene>
    <name evidence="2" type="ORF">GGR37_001411</name>
</gene>
<evidence type="ECO:0000313" key="3">
    <source>
        <dbReference type="Proteomes" id="UP000538566"/>
    </source>
</evidence>
<dbReference type="Pfam" id="PF02602">
    <property type="entry name" value="HEM4"/>
    <property type="match status" value="1"/>
</dbReference>
<proteinExistence type="predicted"/>
<sequence>MSGPGAPLPLVVIRPEPGNAATCAAARALGLEPAGFPLFDVAPLPWQVPEGRFDAILAGSANVFRHGGDKLAAVRAVPVIAVGATTAQAAIDAGFTVSRIGEGGLQPVVAELPPGSYLRIAGEDRVDLTPPEGVRIETAVAYAARRSPVRGALAHILCQGAVVLLHSGEAARHFADECQRLEIPRESLHLACLAPRIASMAGAGWASIATAPERTDAMLLETARRMCQTV</sequence>
<dbReference type="OrthoDB" id="7424801at2"/>
<keyword evidence="3" id="KW-1185">Reference proteome</keyword>
<keyword evidence="2" id="KW-0456">Lyase</keyword>
<dbReference type="InterPro" id="IPR036108">
    <property type="entry name" value="4pyrrol_syn_uPrphyn_synt_sf"/>
</dbReference>
<protein>
    <submittedName>
        <fullName evidence="2">Uroporphyrinogen-III synthase</fullName>
        <ecNumber evidence="2">4.2.1.75</ecNumber>
    </submittedName>
</protein>
<organism evidence="2 3">
    <name type="scientific">Novosphingobium taihuense</name>
    <dbReference type="NCBI Taxonomy" id="260085"/>
    <lineage>
        <taxon>Bacteria</taxon>
        <taxon>Pseudomonadati</taxon>
        <taxon>Pseudomonadota</taxon>
        <taxon>Alphaproteobacteria</taxon>
        <taxon>Sphingomonadales</taxon>
        <taxon>Sphingomonadaceae</taxon>
        <taxon>Novosphingobium</taxon>
    </lineage>
</organism>
<comment type="caution">
    <text evidence="2">The sequence shown here is derived from an EMBL/GenBank/DDBJ whole genome shotgun (WGS) entry which is preliminary data.</text>
</comment>